<feature type="domain" description="HTH marR-type" evidence="1">
    <location>
        <begin position="8"/>
        <end position="144"/>
    </location>
</feature>
<dbReference type="RefSeq" id="WP_157295306.1">
    <property type="nucleotide sequence ID" value="NZ_JBIAZU010000004.1"/>
</dbReference>
<dbReference type="InterPro" id="IPR000835">
    <property type="entry name" value="HTH_MarR-typ"/>
</dbReference>
<organism evidence="2 3">
    <name type="scientific">Paractinoplanes globisporus</name>
    <dbReference type="NCBI Taxonomy" id="113565"/>
    <lineage>
        <taxon>Bacteria</taxon>
        <taxon>Bacillati</taxon>
        <taxon>Actinomycetota</taxon>
        <taxon>Actinomycetes</taxon>
        <taxon>Micromonosporales</taxon>
        <taxon>Micromonosporaceae</taxon>
        <taxon>Paractinoplanes</taxon>
    </lineage>
</organism>
<dbReference type="Pfam" id="PF12802">
    <property type="entry name" value="MarR_2"/>
    <property type="match status" value="1"/>
</dbReference>
<reference evidence="2 3" key="1">
    <citation type="submission" date="2024-10" db="EMBL/GenBank/DDBJ databases">
        <title>The Natural Products Discovery Center: Release of the First 8490 Sequenced Strains for Exploring Actinobacteria Biosynthetic Diversity.</title>
        <authorList>
            <person name="Kalkreuter E."/>
            <person name="Kautsar S.A."/>
            <person name="Yang D."/>
            <person name="Bader C.D."/>
            <person name="Teijaro C.N."/>
            <person name="Fluegel L."/>
            <person name="Davis C.M."/>
            <person name="Simpson J.R."/>
            <person name="Lauterbach L."/>
            <person name="Steele A.D."/>
            <person name="Gui C."/>
            <person name="Meng S."/>
            <person name="Li G."/>
            <person name="Viehrig K."/>
            <person name="Ye F."/>
            <person name="Su P."/>
            <person name="Kiefer A.F."/>
            <person name="Nichols A."/>
            <person name="Cepeda A.J."/>
            <person name="Yan W."/>
            <person name="Fan B."/>
            <person name="Jiang Y."/>
            <person name="Adhikari A."/>
            <person name="Zheng C.-J."/>
            <person name="Schuster L."/>
            <person name="Cowan T.M."/>
            <person name="Smanski M.J."/>
            <person name="Chevrette M.G."/>
            <person name="De Carvalho L.P.S."/>
            <person name="Shen B."/>
        </authorList>
    </citation>
    <scope>NUCLEOTIDE SEQUENCE [LARGE SCALE GENOMIC DNA]</scope>
    <source>
        <strain evidence="2 3">NPDC000087</strain>
    </source>
</reference>
<accession>A0ABW6WF67</accession>
<dbReference type="Gene3D" id="1.10.10.10">
    <property type="entry name" value="Winged helix-like DNA-binding domain superfamily/Winged helix DNA-binding domain"/>
    <property type="match status" value="1"/>
</dbReference>
<dbReference type="InterPro" id="IPR039422">
    <property type="entry name" value="MarR/SlyA-like"/>
</dbReference>
<evidence type="ECO:0000313" key="2">
    <source>
        <dbReference type="EMBL" id="MFF5291958.1"/>
    </source>
</evidence>
<protein>
    <submittedName>
        <fullName evidence="2">MarR family winged helix-turn-helix transcriptional regulator</fullName>
    </submittedName>
</protein>
<dbReference type="SUPFAM" id="SSF46785">
    <property type="entry name" value="Winged helix' DNA-binding domain"/>
    <property type="match status" value="1"/>
</dbReference>
<proteinExistence type="predicted"/>
<name>A0ABW6WF67_9ACTN</name>
<dbReference type="InterPro" id="IPR036388">
    <property type="entry name" value="WH-like_DNA-bd_sf"/>
</dbReference>
<sequence length="163" mass="17980">MTGLSDEELNVWHSIHAVLLLLPTALDRQLQRDSNISYLEYYVLAGLSELPERTGRLSDLAVLTNAELSRISHLIARLEKRGLVRRQPDPADGRYTNAVLTDPGWELVKAAAPGHTDAVRHLIFGGLDETARRALGQSMDRIVAALTRSGTDLPWPKSPHGDT</sequence>
<dbReference type="EMBL" id="JBIAZU010000004">
    <property type="protein sequence ID" value="MFF5291958.1"/>
    <property type="molecule type" value="Genomic_DNA"/>
</dbReference>
<keyword evidence="3" id="KW-1185">Reference proteome</keyword>
<dbReference type="PANTHER" id="PTHR33164">
    <property type="entry name" value="TRANSCRIPTIONAL REGULATOR, MARR FAMILY"/>
    <property type="match status" value="1"/>
</dbReference>
<dbReference type="Proteomes" id="UP001602245">
    <property type="component" value="Unassembled WGS sequence"/>
</dbReference>
<evidence type="ECO:0000313" key="3">
    <source>
        <dbReference type="Proteomes" id="UP001602245"/>
    </source>
</evidence>
<dbReference type="PANTHER" id="PTHR33164:SF99">
    <property type="entry name" value="MARR FAMILY REGULATORY PROTEIN"/>
    <property type="match status" value="1"/>
</dbReference>
<dbReference type="SMART" id="SM00347">
    <property type="entry name" value="HTH_MARR"/>
    <property type="match status" value="1"/>
</dbReference>
<comment type="caution">
    <text evidence="2">The sequence shown here is derived from an EMBL/GenBank/DDBJ whole genome shotgun (WGS) entry which is preliminary data.</text>
</comment>
<dbReference type="InterPro" id="IPR036390">
    <property type="entry name" value="WH_DNA-bd_sf"/>
</dbReference>
<evidence type="ECO:0000259" key="1">
    <source>
        <dbReference type="PROSITE" id="PS50995"/>
    </source>
</evidence>
<gene>
    <name evidence="2" type="ORF">ACFY35_21155</name>
</gene>
<dbReference type="PROSITE" id="PS50995">
    <property type="entry name" value="HTH_MARR_2"/>
    <property type="match status" value="1"/>
</dbReference>